<reference evidence="2 3" key="1">
    <citation type="journal article" date="2016" name="Nat. Commun.">
        <title>Ectomycorrhizal ecology is imprinted in the genome of the dominant symbiotic fungus Cenococcum geophilum.</title>
        <authorList>
            <consortium name="DOE Joint Genome Institute"/>
            <person name="Peter M."/>
            <person name="Kohler A."/>
            <person name="Ohm R.A."/>
            <person name="Kuo A."/>
            <person name="Krutzmann J."/>
            <person name="Morin E."/>
            <person name="Arend M."/>
            <person name="Barry K.W."/>
            <person name="Binder M."/>
            <person name="Choi C."/>
            <person name="Clum A."/>
            <person name="Copeland A."/>
            <person name="Grisel N."/>
            <person name="Haridas S."/>
            <person name="Kipfer T."/>
            <person name="LaButti K."/>
            <person name="Lindquist E."/>
            <person name="Lipzen A."/>
            <person name="Maire R."/>
            <person name="Meier B."/>
            <person name="Mihaltcheva S."/>
            <person name="Molinier V."/>
            <person name="Murat C."/>
            <person name="Poggeler S."/>
            <person name="Quandt C.A."/>
            <person name="Sperisen C."/>
            <person name="Tritt A."/>
            <person name="Tisserant E."/>
            <person name="Crous P.W."/>
            <person name="Henrissat B."/>
            <person name="Nehls U."/>
            <person name="Egli S."/>
            <person name="Spatafora J.W."/>
            <person name="Grigoriev I.V."/>
            <person name="Martin F.M."/>
        </authorList>
    </citation>
    <scope>NUCLEOTIDE SEQUENCE [LARGE SCALE GENOMIC DNA]</scope>
    <source>
        <strain evidence="2 3">CBS 459.81</strain>
    </source>
</reference>
<evidence type="ECO:0000256" key="1">
    <source>
        <dbReference type="SAM" id="MobiDB-lite"/>
    </source>
</evidence>
<proteinExistence type="predicted"/>
<dbReference type="EMBL" id="KV745156">
    <property type="protein sequence ID" value="OCK77087.1"/>
    <property type="molecule type" value="Genomic_DNA"/>
</dbReference>
<evidence type="ECO:0000313" key="3">
    <source>
        <dbReference type="Proteomes" id="UP000250266"/>
    </source>
</evidence>
<keyword evidence="3" id="KW-1185">Reference proteome</keyword>
<dbReference type="AlphaFoldDB" id="A0A8E2JC90"/>
<feature type="region of interest" description="Disordered" evidence="1">
    <location>
        <begin position="20"/>
        <end position="108"/>
    </location>
</feature>
<feature type="compositionally biased region" description="Low complexity" evidence="1">
    <location>
        <begin position="80"/>
        <end position="91"/>
    </location>
</feature>
<sequence length="152" mass="17371">MADPPAPIQSLTLPPAVLHFAITPHPDSDQHRQNDKHRIANELESIPSSSSQQLNRSRSPNVEPRSGFPPSSLPPNTYPRSVSARSSSFVRARQRRVSEVSTAPDDECARETRRYRLQRQKPHWYDGIVKFWTTQISVTIDEGQHRDHLGMW</sequence>
<protein>
    <submittedName>
        <fullName evidence="2">Uncharacterized protein</fullName>
    </submittedName>
</protein>
<accession>A0A8E2JC90</accession>
<organism evidence="2 3">
    <name type="scientific">Lepidopterella palustris CBS 459.81</name>
    <dbReference type="NCBI Taxonomy" id="1314670"/>
    <lineage>
        <taxon>Eukaryota</taxon>
        <taxon>Fungi</taxon>
        <taxon>Dikarya</taxon>
        <taxon>Ascomycota</taxon>
        <taxon>Pezizomycotina</taxon>
        <taxon>Dothideomycetes</taxon>
        <taxon>Pleosporomycetidae</taxon>
        <taxon>Mytilinidiales</taxon>
        <taxon>Argynnaceae</taxon>
        <taxon>Lepidopterella</taxon>
    </lineage>
</organism>
<dbReference type="OrthoDB" id="199599at2759"/>
<feature type="compositionally biased region" description="Low complexity" evidence="1">
    <location>
        <begin position="42"/>
        <end position="60"/>
    </location>
</feature>
<name>A0A8E2JC90_9PEZI</name>
<feature type="compositionally biased region" description="Basic and acidic residues" evidence="1">
    <location>
        <begin position="26"/>
        <end position="41"/>
    </location>
</feature>
<evidence type="ECO:0000313" key="2">
    <source>
        <dbReference type="EMBL" id="OCK77087.1"/>
    </source>
</evidence>
<gene>
    <name evidence="2" type="ORF">K432DRAFT_129673</name>
</gene>
<dbReference type="Proteomes" id="UP000250266">
    <property type="component" value="Unassembled WGS sequence"/>
</dbReference>